<evidence type="ECO:0000256" key="6">
    <source>
        <dbReference type="SAM" id="Phobius"/>
    </source>
</evidence>
<proteinExistence type="predicted"/>
<feature type="transmembrane region" description="Helical" evidence="6">
    <location>
        <begin position="36"/>
        <end position="56"/>
    </location>
</feature>
<protein>
    <submittedName>
        <fullName evidence="9">Unannotated protein</fullName>
    </submittedName>
</protein>
<reference evidence="9" key="1">
    <citation type="submission" date="2020-05" db="EMBL/GenBank/DDBJ databases">
        <authorList>
            <person name="Chiriac C."/>
            <person name="Salcher M."/>
            <person name="Ghai R."/>
            <person name="Kavagutti S V."/>
        </authorList>
    </citation>
    <scope>NUCLEOTIDE SEQUENCE</scope>
</reference>
<dbReference type="AlphaFoldDB" id="A0A6J6X1X5"/>
<dbReference type="InterPro" id="IPR050250">
    <property type="entry name" value="Macrolide_Exporter_MacB"/>
</dbReference>
<feature type="transmembrane region" description="Helical" evidence="6">
    <location>
        <begin position="283"/>
        <end position="305"/>
    </location>
</feature>
<comment type="subcellular location">
    <subcellularLocation>
        <location evidence="1">Cell membrane</location>
        <topology evidence="1">Multi-pass membrane protein</topology>
    </subcellularLocation>
</comment>
<feature type="domain" description="ABC3 transporter permease C-terminal" evidence="7">
    <location>
        <begin position="287"/>
        <end position="400"/>
    </location>
</feature>
<dbReference type="PANTHER" id="PTHR30572">
    <property type="entry name" value="MEMBRANE COMPONENT OF TRANSPORTER-RELATED"/>
    <property type="match status" value="1"/>
</dbReference>
<evidence type="ECO:0000259" key="8">
    <source>
        <dbReference type="Pfam" id="PF12704"/>
    </source>
</evidence>
<dbReference type="EMBL" id="CAFAAJ010000003">
    <property type="protein sequence ID" value="CAB4789108.1"/>
    <property type="molecule type" value="Genomic_DNA"/>
</dbReference>
<evidence type="ECO:0000256" key="1">
    <source>
        <dbReference type="ARBA" id="ARBA00004651"/>
    </source>
</evidence>
<accession>A0A6J6X1X5</accession>
<evidence type="ECO:0000259" key="7">
    <source>
        <dbReference type="Pfam" id="PF02687"/>
    </source>
</evidence>
<feature type="transmembrane region" description="Helical" evidence="6">
    <location>
        <begin position="371"/>
        <end position="393"/>
    </location>
</feature>
<evidence type="ECO:0000256" key="4">
    <source>
        <dbReference type="ARBA" id="ARBA00022989"/>
    </source>
</evidence>
<feature type="domain" description="MacB-like periplasmic core" evidence="8">
    <location>
        <begin position="35"/>
        <end position="243"/>
    </location>
</feature>
<dbReference type="InterPro" id="IPR025857">
    <property type="entry name" value="MacB_PCD"/>
</dbReference>
<evidence type="ECO:0000313" key="9">
    <source>
        <dbReference type="EMBL" id="CAB4789108.1"/>
    </source>
</evidence>
<dbReference type="Pfam" id="PF12704">
    <property type="entry name" value="MacB_PCD"/>
    <property type="match status" value="1"/>
</dbReference>
<name>A0A6J6X1X5_9ZZZZ</name>
<evidence type="ECO:0000313" key="10">
    <source>
        <dbReference type="EMBL" id="CAB4972744.1"/>
    </source>
</evidence>
<keyword evidence="4 6" id="KW-1133">Transmembrane helix</keyword>
<dbReference type="EMBL" id="CAFBON010000001">
    <property type="protein sequence ID" value="CAB4972744.1"/>
    <property type="molecule type" value="Genomic_DNA"/>
</dbReference>
<sequence length="406" mass="42204">MPVHNPAAREGCSSLRVRDLFAEAISVIAQRPVRTLLTALGTILGVGAFVTTIGLAETTRSQVSSRFDALRATEVDIQDAAPDGTNPFPDDVDARLERLAGVVHAGLSFRVDGSATEVGASATPAHGTAPSIPVIAATPGAVLASRPTLVTGRVYDRWHEERGERVALLGRAAADQLGVTYIDQHPVIFINSTPYSVMGILEDVKRTPDLLLSVVIPTSAADTQFETRSAERHVVIDTAPGAAQLIGTQAPLALRPQQPERLEAIVPPDPKTLRNQVEGDVQILFYSLSGLALVIGAVAITNASLLNVTERRPEIGLRRALGATRAHILGQITLESALTGTLAGALGAALGLSAVTAVAVARTWTPTMQPVVLLAAPIIGIVTGGCAGIAPAVKAARTPPATTLRG</sequence>
<dbReference type="GO" id="GO:0022857">
    <property type="term" value="F:transmembrane transporter activity"/>
    <property type="evidence" value="ECO:0007669"/>
    <property type="project" value="TreeGrafter"/>
</dbReference>
<evidence type="ECO:0000256" key="3">
    <source>
        <dbReference type="ARBA" id="ARBA00022692"/>
    </source>
</evidence>
<evidence type="ECO:0000256" key="5">
    <source>
        <dbReference type="ARBA" id="ARBA00023136"/>
    </source>
</evidence>
<dbReference type="GO" id="GO:0005886">
    <property type="term" value="C:plasma membrane"/>
    <property type="evidence" value="ECO:0007669"/>
    <property type="project" value="UniProtKB-SubCell"/>
</dbReference>
<gene>
    <name evidence="9" type="ORF">UFOPK3001_00080</name>
    <name evidence="10" type="ORF">UFOPK3954_00024</name>
</gene>
<organism evidence="9">
    <name type="scientific">freshwater metagenome</name>
    <dbReference type="NCBI Taxonomy" id="449393"/>
    <lineage>
        <taxon>unclassified sequences</taxon>
        <taxon>metagenomes</taxon>
        <taxon>ecological metagenomes</taxon>
    </lineage>
</organism>
<keyword evidence="2" id="KW-1003">Cell membrane</keyword>
<keyword evidence="3 6" id="KW-0812">Transmembrane</keyword>
<keyword evidence="5 6" id="KW-0472">Membrane</keyword>
<dbReference type="Pfam" id="PF02687">
    <property type="entry name" value="FtsX"/>
    <property type="match status" value="1"/>
</dbReference>
<evidence type="ECO:0000256" key="2">
    <source>
        <dbReference type="ARBA" id="ARBA00022475"/>
    </source>
</evidence>
<dbReference type="InterPro" id="IPR003838">
    <property type="entry name" value="ABC3_permease_C"/>
</dbReference>
<feature type="transmembrane region" description="Helical" evidence="6">
    <location>
        <begin position="342"/>
        <end position="364"/>
    </location>
</feature>
<dbReference type="PANTHER" id="PTHR30572:SF17">
    <property type="entry name" value="ABC3 TRANSPORTER PERMEASE PROTEIN DOMAIN-CONTAINING PROTEIN"/>
    <property type="match status" value="1"/>
</dbReference>